<keyword evidence="3" id="KW-1185">Reference proteome</keyword>
<dbReference type="AlphaFoldDB" id="A0A5C3L7R9"/>
<protein>
    <submittedName>
        <fullName evidence="2">Uncharacterized protein</fullName>
    </submittedName>
</protein>
<dbReference type="EMBL" id="ML210158">
    <property type="protein sequence ID" value="TFK28106.1"/>
    <property type="molecule type" value="Genomic_DNA"/>
</dbReference>
<dbReference type="OrthoDB" id="3236720at2759"/>
<gene>
    <name evidence="2" type="ORF">FA15DRAFT_701244</name>
</gene>
<evidence type="ECO:0000313" key="3">
    <source>
        <dbReference type="Proteomes" id="UP000307440"/>
    </source>
</evidence>
<name>A0A5C3L7R9_COPMA</name>
<proteinExistence type="predicted"/>
<feature type="chain" id="PRO_5022745409" evidence="1">
    <location>
        <begin position="22"/>
        <end position="220"/>
    </location>
</feature>
<organism evidence="2 3">
    <name type="scientific">Coprinopsis marcescibilis</name>
    <name type="common">Agaric fungus</name>
    <name type="synonym">Psathyrella marcescibilis</name>
    <dbReference type="NCBI Taxonomy" id="230819"/>
    <lineage>
        <taxon>Eukaryota</taxon>
        <taxon>Fungi</taxon>
        <taxon>Dikarya</taxon>
        <taxon>Basidiomycota</taxon>
        <taxon>Agaricomycotina</taxon>
        <taxon>Agaricomycetes</taxon>
        <taxon>Agaricomycetidae</taxon>
        <taxon>Agaricales</taxon>
        <taxon>Agaricineae</taxon>
        <taxon>Psathyrellaceae</taxon>
        <taxon>Coprinopsis</taxon>
    </lineage>
</organism>
<feature type="signal peptide" evidence="1">
    <location>
        <begin position="1"/>
        <end position="21"/>
    </location>
</feature>
<evidence type="ECO:0000256" key="1">
    <source>
        <dbReference type="SAM" id="SignalP"/>
    </source>
</evidence>
<reference evidence="2 3" key="1">
    <citation type="journal article" date="2019" name="Nat. Ecol. Evol.">
        <title>Megaphylogeny resolves global patterns of mushroom evolution.</title>
        <authorList>
            <person name="Varga T."/>
            <person name="Krizsan K."/>
            <person name="Foldi C."/>
            <person name="Dima B."/>
            <person name="Sanchez-Garcia M."/>
            <person name="Sanchez-Ramirez S."/>
            <person name="Szollosi G.J."/>
            <person name="Szarkandi J.G."/>
            <person name="Papp V."/>
            <person name="Albert L."/>
            <person name="Andreopoulos W."/>
            <person name="Angelini C."/>
            <person name="Antonin V."/>
            <person name="Barry K.W."/>
            <person name="Bougher N.L."/>
            <person name="Buchanan P."/>
            <person name="Buyck B."/>
            <person name="Bense V."/>
            <person name="Catcheside P."/>
            <person name="Chovatia M."/>
            <person name="Cooper J."/>
            <person name="Damon W."/>
            <person name="Desjardin D."/>
            <person name="Finy P."/>
            <person name="Geml J."/>
            <person name="Haridas S."/>
            <person name="Hughes K."/>
            <person name="Justo A."/>
            <person name="Karasinski D."/>
            <person name="Kautmanova I."/>
            <person name="Kiss B."/>
            <person name="Kocsube S."/>
            <person name="Kotiranta H."/>
            <person name="LaButti K.M."/>
            <person name="Lechner B.E."/>
            <person name="Liimatainen K."/>
            <person name="Lipzen A."/>
            <person name="Lukacs Z."/>
            <person name="Mihaltcheva S."/>
            <person name="Morgado L.N."/>
            <person name="Niskanen T."/>
            <person name="Noordeloos M.E."/>
            <person name="Ohm R.A."/>
            <person name="Ortiz-Santana B."/>
            <person name="Ovrebo C."/>
            <person name="Racz N."/>
            <person name="Riley R."/>
            <person name="Savchenko A."/>
            <person name="Shiryaev A."/>
            <person name="Soop K."/>
            <person name="Spirin V."/>
            <person name="Szebenyi C."/>
            <person name="Tomsovsky M."/>
            <person name="Tulloss R.E."/>
            <person name="Uehling J."/>
            <person name="Grigoriev I.V."/>
            <person name="Vagvolgyi C."/>
            <person name="Papp T."/>
            <person name="Martin F.M."/>
            <person name="Miettinen O."/>
            <person name="Hibbett D.S."/>
            <person name="Nagy L.G."/>
        </authorList>
    </citation>
    <scope>NUCLEOTIDE SEQUENCE [LARGE SCALE GENOMIC DNA]</scope>
    <source>
        <strain evidence="2 3">CBS 121175</strain>
    </source>
</reference>
<keyword evidence="1" id="KW-0732">Signal</keyword>
<evidence type="ECO:0000313" key="2">
    <source>
        <dbReference type="EMBL" id="TFK28106.1"/>
    </source>
</evidence>
<dbReference type="Proteomes" id="UP000307440">
    <property type="component" value="Unassembled WGS sequence"/>
</dbReference>
<accession>A0A5C3L7R9</accession>
<sequence length="220" mass="24981">MFIKFTTLIAALSTLTVVVQASPVNVIHDEPKQVDHDVIQVDAHNPISFNRWGGFNSLDNFDKFHGVDNFDGFQFKQTFVKKEKELVCRVQKVEIVQQRLLVLQELAKKVVTETICEVEVQTIVFEQFRAGLGGFGRDLRRHPGGHQIGFDERIVGHFPKFLNQDLSLNVDDWGFSGVDLGKNTVLVGGHNWDDSRSFKSVGVDAWQATRRALGNLWFRD</sequence>